<dbReference type="PANTHER" id="PTHR46013:SF7">
    <property type="entry name" value="IG-LIKE DOMAIN-CONTAINING PROTEIN"/>
    <property type="match status" value="1"/>
</dbReference>
<dbReference type="PANTHER" id="PTHR46013">
    <property type="entry name" value="VASCULAR CELL ADHESION MOLECULE 1"/>
    <property type="match status" value="1"/>
</dbReference>
<dbReference type="SUPFAM" id="SSF48726">
    <property type="entry name" value="Immunoglobulin"/>
    <property type="match status" value="4"/>
</dbReference>
<evidence type="ECO:0000256" key="2">
    <source>
        <dbReference type="ARBA" id="ARBA00023319"/>
    </source>
</evidence>
<dbReference type="Pfam" id="PF13895">
    <property type="entry name" value="Ig_2"/>
    <property type="match status" value="1"/>
</dbReference>
<reference evidence="6" key="1">
    <citation type="submission" date="2022-02" db="EMBL/GenBank/DDBJ databases">
        <title>Atlantic sturgeon de novo genome assembly.</title>
        <authorList>
            <person name="Stock M."/>
            <person name="Klopp C."/>
            <person name="Guiguen Y."/>
            <person name="Cabau C."/>
            <person name="Parinello H."/>
            <person name="Santidrian Yebra-Pimentel E."/>
            <person name="Kuhl H."/>
            <person name="Dirks R.P."/>
            <person name="Guessner J."/>
            <person name="Wuertz S."/>
            <person name="Du K."/>
            <person name="Schartl M."/>
        </authorList>
    </citation>
    <scope>NUCLEOTIDE SEQUENCE</scope>
    <source>
        <strain evidence="6">STURGEONOMICS-FGT-2020</strain>
        <tissue evidence="6">Whole blood</tissue>
    </source>
</reference>
<dbReference type="AlphaFoldDB" id="A0AAD8DCH1"/>
<evidence type="ECO:0000313" key="7">
    <source>
        <dbReference type="Proteomes" id="UP001230051"/>
    </source>
</evidence>
<organism evidence="6 7">
    <name type="scientific">Acipenser oxyrinchus oxyrinchus</name>
    <dbReference type="NCBI Taxonomy" id="40147"/>
    <lineage>
        <taxon>Eukaryota</taxon>
        <taxon>Metazoa</taxon>
        <taxon>Chordata</taxon>
        <taxon>Craniata</taxon>
        <taxon>Vertebrata</taxon>
        <taxon>Euteleostomi</taxon>
        <taxon>Actinopterygii</taxon>
        <taxon>Chondrostei</taxon>
        <taxon>Acipenseriformes</taxon>
        <taxon>Acipenseridae</taxon>
        <taxon>Acipenser</taxon>
    </lineage>
</organism>
<evidence type="ECO:0000256" key="1">
    <source>
        <dbReference type="ARBA" id="ARBA00023157"/>
    </source>
</evidence>
<keyword evidence="1" id="KW-1015">Disulfide bond</keyword>
<dbReference type="InterPro" id="IPR007110">
    <property type="entry name" value="Ig-like_dom"/>
</dbReference>
<dbReference type="Proteomes" id="UP001230051">
    <property type="component" value="Unassembled WGS sequence"/>
</dbReference>
<proteinExistence type="predicted"/>
<dbReference type="InterPro" id="IPR036179">
    <property type="entry name" value="Ig-like_dom_sf"/>
</dbReference>
<dbReference type="SMART" id="SM00409">
    <property type="entry name" value="IG"/>
    <property type="match status" value="4"/>
</dbReference>
<dbReference type="InterPro" id="IPR003598">
    <property type="entry name" value="Ig_sub2"/>
</dbReference>
<dbReference type="CDD" id="cd00096">
    <property type="entry name" value="Ig"/>
    <property type="match status" value="1"/>
</dbReference>
<protein>
    <submittedName>
        <fullName evidence="6">Vascular cell adhesion protein 1-like</fullName>
    </submittedName>
</protein>
<dbReference type="Pfam" id="PF13927">
    <property type="entry name" value="Ig_3"/>
    <property type="match status" value="2"/>
</dbReference>
<sequence length="421" mass="46184">MNTRLGLLLILQIAVSHPENNGVQISPANNPLNVIAGSNLSLACSTTMTCSTPLKYTWRKPAGGDVNNKVNPSMTFEIHEVETNHEGEYICTVICGGKEMNKKVRVQVISFNEPVIHVPEPVKEDIKVNATCTVKNMNPDGIQASTVWMLGTRVLRNISHKSDNHFTDTLTIQPKKENHGQHLRCIVTLDVFKKESFVELQVNYAPSKTQISVTTPLVEGNDFVMNCSSDGNPRPKLAWLKKNKPWPANMRRHDGSVSGVLSQRDEGTYECTAKNQQGEQKTNVSLVIHYGPKNTSITASPGSDLPEGGSLQLTCKTQSNPEVTQYKWNKLPEVSLPQGVLVEGSTLTIHSFQRDHQGIYECEAIHQSGKHDRAYVTVTVTQEERLTQEPASPIIWAVFGSLFGGAAAGGIGGILLAKLLK</sequence>
<feature type="signal peptide" evidence="4">
    <location>
        <begin position="1"/>
        <end position="18"/>
    </location>
</feature>
<dbReference type="SMART" id="SM00408">
    <property type="entry name" value="IGc2"/>
    <property type="match status" value="3"/>
</dbReference>
<keyword evidence="3" id="KW-0812">Transmembrane</keyword>
<dbReference type="FunFam" id="2.60.40.10:FF:000032">
    <property type="entry name" value="palladin isoform X1"/>
    <property type="match status" value="1"/>
</dbReference>
<keyword evidence="3" id="KW-1133">Transmembrane helix</keyword>
<keyword evidence="2" id="KW-0393">Immunoglobulin domain</keyword>
<comment type="caution">
    <text evidence="6">The sequence shown here is derived from an EMBL/GenBank/DDBJ whole genome shotgun (WGS) entry which is preliminary data.</text>
</comment>
<evidence type="ECO:0000313" key="6">
    <source>
        <dbReference type="EMBL" id="KAK1165373.1"/>
    </source>
</evidence>
<feature type="domain" description="Ig-like" evidence="5">
    <location>
        <begin position="18"/>
        <end position="107"/>
    </location>
</feature>
<gene>
    <name evidence="6" type="primary">Vcam1</name>
    <name evidence="6" type="ORF">AOXY_G13885</name>
</gene>
<evidence type="ECO:0000256" key="4">
    <source>
        <dbReference type="SAM" id="SignalP"/>
    </source>
</evidence>
<feature type="chain" id="PRO_5042144300" evidence="4">
    <location>
        <begin position="19"/>
        <end position="421"/>
    </location>
</feature>
<keyword evidence="4" id="KW-0732">Signal</keyword>
<name>A0AAD8DCH1_ACIOX</name>
<feature type="domain" description="Ig-like" evidence="5">
    <location>
        <begin position="206"/>
        <end position="285"/>
    </location>
</feature>
<dbReference type="InterPro" id="IPR013783">
    <property type="entry name" value="Ig-like_fold"/>
</dbReference>
<dbReference type="InterPro" id="IPR003599">
    <property type="entry name" value="Ig_sub"/>
</dbReference>
<dbReference type="EMBL" id="JAGXEW010000012">
    <property type="protein sequence ID" value="KAK1165373.1"/>
    <property type="molecule type" value="Genomic_DNA"/>
</dbReference>
<keyword evidence="7" id="KW-1185">Reference proteome</keyword>
<keyword evidence="3" id="KW-0472">Membrane</keyword>
<dbReference type="PROSITE" id="PS50835">
    <property type="entry name" value="IG_LIKE"/>
    <property type="match status" value="3"/>
</dbReference>
<feature type="transmembrane region" description="Helical" evidence="3">
    <location>
        <begin position="394"/>
        <end position="417"/>
    </location>
</feature>
<dbReference type="Gene3D" id="2.60.40.10">
    <property type="entry name" value="Immunoglobulins"/>
    <property type="match status" value="4"/>
</dbReference>
<feature type="domain" description="Ig-like" evidence="5">
    <location>
        <begin position="292"/>
        <end position="379"/>
    </location>
</feature>
<evidence type="ECO:0000259" key="5">
    <source>
        <dbReference type="PROSITE" id="PS50835"/>
    </source>
</evidence>
<accession>A0AAD8DCH1</accession>
<evidence type="ECO:0000256" key="3">
    <source>
        <dbReference type="SAM" id="Phobius"/>
    </source>
</evidence>